<dbReference type="Proteomes" id="UP001236500">
    <property type="component" value="Chromosome"/>
</dbReference>
<dbReference type="Pfam" id="PF13280">
    <property type="entry name" value="WYL"/>
    <property type="match status" value="1"/>
</dbReference>
<evidence type="ECO:0000259" key="1">
    <source>
        <dbReference type="Pfam" id="PF13280"/>
    </source>
</evidence>
<sequence>MIENKRSSAIDTVRRLLRLLQLIPVGQKVSVTVLREKLELEGDIAVPSVRTLQRDLHLLTEEFNLEVTESGKALNYSLPRGIQHWTQPGLGEKESLLLTMAQRHLGNLLPSDLQKVLDKQFYRADQILSYERPDSPHSQWRNKVSIVQGLQPLLPPELEEGVFDAVSKGLYRNTWLTIDYCNHSGKRSTGKRIKPLGLVQQEQRLYLVCQFQGHEDFRSLAMSRLTKVLCGTETFVPPADFDLQQLEAQGFFGIEKGRVIQLSFCISRDAGHHLLESRLSHDQTAEEVEGGYRIEATVPQTLLLDRWLLSFGDEIWAIRRSEVVPLVTELD</sequence>
<proteinExistence type="predicted"/>
<dbReference type="InterPro" id="IPR051534">
    <property type="entry name" value="CBASS_pafABC_assoc_protein"/>
</dbReference>
<feature type="domain" description="WYL" evidence="1">
    <location>
        <begin position="162"/>
        <end position="228"/>
    </location>
</feature>
<gene>
    <name evidence="2" type="ORF">PVT68_16050</name>
</gene>
<dbReference type="InterPro" id="IPR026881">
    <property type="entry name" value="WYL_dom"/>
</dbReference>
<dbReference type="RefSeq" id="WP_280319786.1">
    <property type="nucleotide sequence ID" value="NZ_CP118605.1"/>
</dbReference>
<keyword evidence="3" id="KW-1185">Reference proteome</keyword>
<accession>A0ABY8NDV6</accession>
<evidence type="ECO:0000313" key="3">
    <source>
        <dbReference type="Proteomes" id="UP001236500"/>
    </source>
</evidence>
<name>A0ABY8NDV6_9GAMM</name>
<protein>
    <submittedName>
        <fullName evidence="2">WYL domain-containing protein</fullName>
    </submittedName>
</protein>
<dbReference type="EMBL" id="CP118605">
    <property type="protein sequence ID" value="WGL16267.1"/>
    <property type="molecule type" value="Genomic_DNA"/>
</dbReference>
<organism evidence="2 3">
    <name type="scientific">Microbulbifer bruguierae</name>
    <dbReference type="NCBI Taxonomy" id="3029061"/>
    <lineage>
        <taxon>Bacteria</taxon>
        <taxon>Pseudomonadati</taxon>
        <taxon>Pseudomonadota</taxon>
        <taxon>Gammaproteobacteria</taxon>
        <taxon>Cellvibrionales</taxon>
        <taxon>Microbulbiferaceae</taxon>
        <taxon>Microbulbifer</taxon>
    </lineage>
</organism>
<dbReference type="PANTHER" id="PTHR34580:SF1">
    <property type="entry name" value="PROTEIN PAFC"/>
    <property type="match status" value="1"/>
</dbReference>
<reference evidence="2 3" key="1">
    <citation type="submission" date="2023-02" db="EMBL/GenBank/DDBJ databases">
        <title>Description and genomic characterization of Microbulbifer bruguierae sp. nov., isolated from the sediment of mangrove plant Bruguiera sexangula.</title>
        <authorList>
            <person name="Long M."/>
        </authorList>
    </citation>
    <scope>NUCLEOTIDE SEQUENCE [LARGE SCALE GENOMIC DNA]</scope>
    <source>
        <strain evidence="2 3">H12</strain>
    </source>
</reference>
<dbReference type="PANTHER" id="PTHR34580">
    <property type="match status" value="1"/>
</dbReference>
<evidence type="ECO:0000313" key="2">
    <source>
        <dbReference type="EMBL" id="WGL16267.1"/>
    </source>
</evidence>
<dbReference type="PROSITE" id="PS52050">
    <property type="entry name" value="WYL"/>
    <property type="match status" value="1"/>
</dbReference>